<sequence length="76" mass="9315">MAVNEIYYNILSIWEWDEEDNTIIENKCREIEANYDTKIEYIKDKQSFDIKGNDYKMLDQSRDDLIKLLNSKVYYY</sequence>
<name>A0A397SS01_9GLOM</name>
<comment type="caution">
    <text evidence="1">The sequence shown here is derived from an EMBL/GenBank/DDBJ whole genome shotgun (WGS) entry which is preliminary data.</text>
</comment>
<dbReference type="Proteomes" id="UP000265703">
    <property type="component" value="Unassembled WGS sequence"/>
</dbReference>
<protein>
    <submittedName>
        <fullName evidence="1">Uncharacterized protein</fullName>
    </submittedName>
</protein>
<organism evidence="1 2">
    <name type="scientific">Glomus cerebriforme</name>
    <dbReference type="NCBI Taxonomy" id="658196"/>
    <lineage>
        <taxon>Eukaryota</taxon>
        <taxon>Fungi</taxon>
        <taxon>Fungi incertae sedis</taxon>
        <taxon>Mucoromycota</taxon>
        <taxon>Glomeromycotina</taxon>
        <taxon>Glomeromycetes</taxon>
        <taxon>Glomerales</taxon>
        <taxon>Glomeraceae</taxon>
        <taxon>Glomus</taxon>
    </lineage>
</organism>
<keyword evidence="2" id="KW-1185">Reference proteome</keyword>
<proteinExistence type="predicted"/>
<dbReference type="EMBL" id="QKYT01000241">
    <property type="protein sequence ID" value="RIA88903.1"/>
    <property type="molecule type" value="Genomic_DNA"/>
</dbReference>
<reference evidence="1 2" key="1">
    <citation type="submission" date="2018-06" db="EMBL/GenBank/DDBJ databases">
        <title>Comparative genomics reveals the genomic features of Rhizophagus irregularis, R. cerebriforme, R. diaphanum and Gigaspora rosea, and their symbiotic lifestyle signature.</title>
        <authorList>
            <person name="Morin E."/>
            <person name="San Clemente H."/>
            <person name="Chen E.C.H."/>
            <person name="De La Providencia I."/>
            <person name="Hainaut M."/>
            <person name="Kuo A."/>
            <person name="Kohler A."/>
            <person name="Murat C."/>
            <person name="Tang N."/>
            <person name="Roy S."/>
            <person name="Loubradou J."/>
            <person name="Henrissat B."/>
            <person name="Grigoriev I.V."/>
            <person name="Corradi N."/>
            <person name="Roux C."/>
            <person name="Martin F.M."/>
        </authorList>
    </citation>
    <scope>NUCLEOTIDE SEQUENCE [LARGE SCALE GENOMIC DNA]</scope>
    <source>
        <strain evidence="1 2">DAOM 227022</strain>
    </source>
</reference>
<gene>
    <name evidence="1" type="ORF">C1645_221594</name>
</gene>
<accession>A0A397SS01</accession>
<evidence type="ECO:0000313" key="1">
    <source>
        <dbReference type="EMBL" id="RIA88903.1"/>
    </source>
</evidence>
<evidence type="ECO:0000313" key="2">
    <source>
        <dbReference type="Proteomes" id="UP000265703"/>
    </source>
</evidence>
<dbReference type="AlphaFoldDB" id="A0A397SS01"/>